<gene>
    <name evidence="3" type="ORF">FHL15_002850</name>
</gene>
<feature type="region of interest" description="Disordered" evidence="1">
    <location>
        <begin position="1"/>
        <end position="22"/>
    </location>
</feature>
<evidence type="ECO:0000259" key="2">
    <source>
        <dbReference type="Pfam" id="PF01636"/>
    </source>
</evidence>
<dbReference type="EMBL" id="VFLP01000012">
    <property type="protein sequence ID" value="TRX96126.1"/>
    <property type="molecule type" value="Genomic_DNA"/>
</dbReference>
<feature type="domain" description="Aminoglycoside phosphotransferase" evidence="2">
    <location>
        <begin position="105"/>
        <end position="317"/>
    </location>
</feature>
<dbReference type="Pfam" id="PF01636">
    <property type="entry name" value="APH"/>
    <property type="match status" value="1"/>
</dbReference>
<comment type="caution">
    <text evidence="3">The sequence shown here is derived from an EMBL/GenBank/DDBJ whole genome shotgun (WGS) entry which is preliminary data.</text>
</comment>
<dbReference type="AlphaFoldDB" id="A0A553I7E6"/>
<dbReference type="PANTHER" id="PTHR21310">
    <property type="entry name" value="AMINOGLYCOSIDE PHOSPHOTRANSFERASE-RELATED-RELATED"/>
    <property type="match status" value="1"/>
</dbReference>
<organism evidence="3 4">
    <name type="scientific">Xylaria flabelliformis</name>
    <dbReference type="NCBI Taxonomy" id="2512241"/>
    <lineage>
        <taxon>Eukaryota</taxon>
        <taxon>Fungi</taxon>
        <taxon>Dikarya</taxon>
        <taxon>Ascomycota</taxon>
        <taxon>Pezizomycotina</taxon>
        <taxon>Sordariomycetes</taxon>
        <taxon>Xylariomycetidae</taxon>
        <taxon>Xylariales</taxon>
        <taxon>Xylariaceae</taxon>
        <taxon>Xylaria</taxon>
    </lineage>
</organism>
<dbReference type="PANTHER" id="PTHR21310:SF51">
    <property type="entry name" value="AMINOGLYCOSIDE PHOSPHOTRANSFERASE DOMAIN-CONTAINING PROTEIN"/>
    <property type="match status" value="1"/>
</dbReference>
<reference evidence="4" key="1">
    <citation type="submission" date="2019-06" db="EMBL/GenBank/DDBJ databases">
        <title>Draft genome sequence of the griseofulvin-producing fungus Xylaria cubensis strain G536.</title>
        <authorList>
            <person name="Mead M.E."/>
            <person name="Raja H.A."/>
            <person name="Steenwyk J.L."/>
            <person name="Knowles S.L."/>
            <person name="Oberlies N.H."/>
            <person name="Rokas A."/>
        </authorList>
    </citation>
    <scope>NUCLEOTIDE SEQUENCE [LARGE SCALE GENOMIC DNA]</scope>
    <source>
        <strain evidence="4">G536</strain>
    </source>
</reference>
<dbReference type="Proteomes" id="UP000319160">
    <property type="component" value="Unassembled WGS sequence"/>
</dbReference>
<dbReference type="OrthoDB" id="10003767at2759"/>
<dbReference type="InterPro" id="IPR002575">
    <property type="entry name" value="Aminoglycoside_PTrfase"/>
</dbReference>
<dbReference type="SUPFAM" id="SSF56112">
    <property type="entry name" value="Protein kinase-like (PK-like)"/>
    <property type="match status" value="1"/>
</dbReference>
<keyword evidence="4" id="KW-1185">Reference proteome</keyword>
<protein>
    <recommendedName>
        <fullName evidence="2">Aminoglycoside phosphotransferase domain-containing protein</fullName>
    </recommendedName>
</protein>
<sequence length="465" mass="52237">MHNKMTQPPDREPESPLDPAGNYENAELFSEVLSVLNKNELPLLGQDIFRRTQPQLDRTDTKPVVGEPMYGSYHVLFPLTFYTGLCWLVKIPTNGTADKWDDISASSLVAEAKTMQFLKRETTIPLPDVLDFSSTTQNALRCPYILLSYISGVPLYDVWFGHRLSGDDLEVNRARRTRALKSIASAMIQLGNFSFRTSGSLIFASDGSPLGTGPLRRVDQKAILDRWFVHQDPADDPIYASYAASSDPKAYYTFMVDQHPPEKSFQKGLVALLRQLISWVPEPSGTDRFVLTHPDFDIQNFIVSEDGDLRGIIDWDGVAAVPRTIGNAKYPGWLTRDWDPAMYGHLESMEQGIEPDGAWEDSPPCLADYRQVYKSAIAKCQRDDSSVDLCRMSLITDNLLIAADDPRCRSEILRDITRRIWNRAGQGSELDFVELITTFAENNVDISVMNALQLGFNVLLTEEGL</sequence>
<name>A0A553I7E6_9PEZI</name>
<evidence type="ECO:0000256" key="1">
    <source>
        <dbReference type="SAM" id="MobiDB-lite"/>
    </source>
</evidence>
<evidence type="ECO:0000313" key="4">
    <source>
        <dbReference type="Proteomes" id="UP000319160"/>
    </source>
</evidence>
<proteinExistence type="predicted"/>
<dbReference type="InterPro" id="IPR011009">
    <property type="entry name" value="Kinase-like_dom_sf"/>
</dbReference>
<dbReference type="InterPro" id="IPR051678">
    <property type="entry name" value="AGP_Transferase"/>
</dbReference>
<dbReference type="Gene3D" id="3.90.1200.10">
    <property type="match status" value="1"/>
</dbReference>
<evidence type="ECO:0000313" key="3">
    <source>
        <dbReference type="EMBL" id="TRX96126.1"/>
    </source>
</evidence>
<accession>A0A553I7E6</accession>